<sequence>MGAHHTLEIELNNKLTLGKDRWDAMHLQQLDDATDVHKTSEVAVLLMEAGTANFHLLTAVLAKDVHRVSVSLPKKRATTTNYDKALVRFFEQVYQGIKDHINLDLVKCVLMAGPGFVKDDFLAWMLQKATQSGHGTENTSTTPRTGSHNGDFAAPCSDMQCSSLTFAEFCRLQSCWDVAELSRHS</sequence>
<dbReference type="InterPro" id="IPR005141">
    <property type="entry name" value="eRF1_2"/>
</dbReference>
<dbReference type="SUPFAM" id="SSF159065">
    <property type="entry name" value="Dom34/Pelota N-terminal domain-like"/>
    <property type="match status" value="1"/>
</dbReference>
<comment type="caution">
    <text evidence="3">The sequence shown here is derived from an EMBL/GenBank/DDBJ whole genome shotgun (WGS) entry which is preliminary data.</text>
</comment>
<dbReference type="OrthoDB" id="10249111at2759"/>
<dbReference type="Gene3D" id="3.30.420.60">
    <property type="entry name" value="eRF1 domain 2"/>
    <property type="match status" value="1"/>
</dbReference>
<name>A0A812RXT3_9DINO</name>
<dbReference type="InterPro" id="IPR042226">
    <property type="entry name" value="eFR1_2_sf"/>
</dbReference>
<dbReference type="Pfam" id="PF26356">
    <property type="entry name" value="Pelota_N"/>
    <property type="match status" value="1"/>
</dbReference>
<dbReference type="Pfam" id="PF03464">
    <property type="entry name" value="eRF1_2"/>
    <property type="match status" value="1"/>
</dbReference>
<dbReference type="GO" id="GO:0071025">
    <property type="term" value="P:RNA surveillance"/>
    <property type="evidence" value="ECO:0007669"/>
    <property type="project" value="InterPro"/>
</dbReference>
<dbReference type="InterPro" id="IPR004405">
    <property type="entry name" value="TF_pelota"/>
</dbReference>
<dbReference type="GO" id="GO:0032790">
    <property type="term" value="P:ribosome disassembly"/>
    <property type="evidence" value="ECO:0007669"/>
    <property type="project" value="TreeGrafter"/>
</dbReference>
<dbReference type="InterPro" id="IPR038069">
    <property type="entry name" value="Pelota/DOM34_N"/>
</dbReference>
<dbReference type="InterPro" id="IPR058547">
    <property type="entry name" value="Pelota_N"/>
</dbReference>
<feature type="domain" description="eRF1" evidence="1">
    <location>
        <begin position="42"/>
        <end position="131"/>
    </location>
</feature>
<proteinExistence type="predicted"/>
<keyword evidence="4" id="KW-1185">Reference proteome</keyword>
<evidence type="ECO:0000313" key="4">
    <source>
        <dbReference type="Proteomes" id="UP000604046"/>
    </source>
</evidence>
<accession>A0A812RXT3</accession>
<feature type="domain" description="Pelota N-terminal" evidence="2">
    <location>
        <begin position="1"/>
        <end position="33"/>
    </location>
</feature>
<dbReference type="GO" id="GO:0005737">
    <property type="term" value="C:cytoplasm"/>
    <property type="evidence" value="ECO:0007669"/>
    <property type="project" value="TreeGrafter"/>
</dbReference>
<reference evidence="3" key="1">
    <citation type="submission" date="2021-02" db="EMBL/GenBank/DDBJ databases">
        <authorList>
            <person name="Dougan E. K."/>
            <person name="Rhodes N."/>
            <person name="Thang M."/>
            <person name="Chan C."/>
        </authorList>
    </citation>
    <scope>NUCLEOTIDE SEQUENCE</scope>
</reference>
<dbReference type="GO" id="GO:0070966">
    <property type="term" value="P:nuclear-transcribed mRNA catabolic process, no-go decay"/>
    <property type="evidence" value="ECO:0007669"/>
    <property type="project" value="InterPro"/>
</dbReference>
<dbReference type="GO" id="GO:0070651">
    <property type="term" value="P:nonfunctional rRNA decay"/>
    <property type="evidence" value="ECO:0007669"/>
    <property type="project" value="TreeGrafter"/>
</dbReference>
<dbReference type="PANTHER" id="PTHR10853:SF0">
    <property type="entry name" value="PROTEIN PELOTA HOMOLOG"/>
    <property type="match status" value="1"/>
</dbReference>
<dbReference type="AlphaFoldDB" id="A0A812RXT3"/>
<dbReference type="SUPFAM" id="SSF53137">
    <property type="entry name" value="Translational machinery components"/>
    <property type="match status" value="1"/>
</dbReference>
<evidence type="ECO:0000313" key="3">
    <source>
        <dbReference type="EMBL" id="CAE7456297.1"/>
    </source>
</evidence>
<dbReference type="Gene3D" id="2.30.30.870">
    <property type="entry name" value="Pelota, domain A"/>
    <property type="match status" value="1"/>
</dbReference>
<organism evidence="3 4">
    <name type="scientific">Symbiodinium natans</name>
    <dbReference type="NCBI Taxonomy" id="878477"/>
    <lineage>
        <taxon>Eukaryota</taxon>
        <taxon>Sar</taxon>
        <taxon>Alveolata</taxon>
        <taxon>Dinophyceae</taxon>
        <taxon>Suessiales</taxon>
        <taxon>Symbiodiniaceae</taxon>
        <taxon>Symbiodinium</taxon>
    </lineage>
</organism>
<dbReference type="Proteomes" id="UP000604046">
    <property type="component" value="Unassembled WGS sequence"/>
</dbReference>
<dbReference type="GO" id="GO:0070481">
    <property type="term" value="P:nuclear-transcribed mRNA catabolic process, non-stop decay"/>
    <property type="evidence" value="ECO:0007669"/>
    <property type="project" value="InterPro"/>
</dbReference>
<dbReference type="PANTHER" id="PTHR10853">
    <property type="entry name" value="PELOTA"/>
    <property type="match status" value="1"/>
</dbReference>
<evidence type="ECO:0000259" key="2">
    <source>
        <dbReference type="Pfam" id="PF26356"/>
    </source>
</evidence>
<dbReference type="EMBL" id="CAJNDS010002381">
    <property type="protein sequence ID" value="CAE7456297.1"/>
    <property type="molecule type" value="Genomic_DNA"/>
</dbReference>
<protein>
    <submittedName>
        <fullName evidence="3">Pelo protein</fullName>
    </submittedName>
</protein>
<evidence type="ECO:0000259" key="1">
    <source>
        <dbReference type="Pfam" id="PF03464"/>
    </source>
</evidence>
<gene>
    <name evidence="3" type="primary">pelo</name>
    <name evidence="3" type="ORF">SNAT2548_LOCUS25159</name>
</gene>